<accession>A0A087UFX4</accession>
<evidence type="ECO:0000313" key="1">
    <source>
        <dbReference type="EMBL" id="KFM76263.1"/>
    </source>
</evidence>
<gene>
    <name evidence="1" type="ORF">X975_06430</name>
</gene>
<organism evidence="1 2">
    <name type="scientific">Stegodyphus mimosarum</name>
    <name type="common">African social velvet spider</name>
    <dbReference type="NCBI Taxonomy" id="407821"/>
    <lineage>
        <taxon>Eukaryota</taxon>
        <taxon>Metazoa</taxon>
        <taxon>Ecdysozoa</taxon>
        <taxon>Arthropoda</taxon>
        <taxon>Chelicerata</taxon>
        <taxon>Arachnida</taxon>
        <taxon>Araneae</taxon>
        <taxon>Araneomorphae</taxon>
        <taxon>Entelegynae</taxon>
        <taxon>Eresoidea</taxon>
        <taxon>Eresidae</taxon>
        <taxon>Stegodyphus</taxon>
    </lineage>
</organism>
<protein>
    <submittedName>
        <fullName evidence="1">Uncharacterized protein</fullName>
    </submittedName>
</protein>
<feature type="non-terminal residue" evidence="1">
    <location>
        <position position="61"/>
    </location>
</feature>
<keyword evidence="2" id="KW-1185">Reference proteome</keyword>
<proteinExistence type="predicted"/>
<dbReference type="OrthoDB" id="6514509at2759"/>
<reference evidence="1 2" key="1">
    <citation type="submission" date="2013-11" db="EMBL/GenBank/DDBJ databases">
        <title>Genome sequencing of Stegodyphus mimosarum.</title>
        <authorList>
            <person name="Bechsgaard J."/>
        </authorList>
    </citation>
    <scope>NUCLEOTIDE SEQUENCE [LARGE SCALE GENOMIC DNA]</scope>
</reference>
<sequence>MAEFLYREFCNHVYLGQWELARACAIALIKNDTHGNNEKQLLLSTLKNLAKDPFLARSAWG</sequence>
<dbReference type="EMBL" id="KK119634">
    <property type="protein sequence ID" value="KFM76263.1"/>
    <property type="molecule type" value="Genomic_DNA"/>
</dbReference>
<evidence type="ECO:0000313" key="2">
    <source>
        <dbReference type="Proteomes" id="UP000054359"/>
    </source>
</evidence>
<dbReference type="OMA" id="TVPHENN"/>
<name>A0A087UFX4_STEMI</name>
<dbReference type="Proteomes" id="UP000054359">
    <property type="component" value="Unassembled WGS sequence"/>
</dbReference>
<dbReference type="AlphaFoldDB" id="A0A087UFX4"/>